<dbReference type="RefSeq" id="WP_317516984.1">
    <property type="nucleotide sequence ID" value="NZ_JAPTHD010000004.1"/>
</dbReference>
<evidence type="ECO:0000313" key="2">
    <source>
        <dbReference type="Proteomes" id="UP001185984"/>
    </source>
</evidence>
<evidence type="ECO:0000313" key="1">
    <source>
        <dbReference type="EMBL" id="MDV5824166.1"/>
    </source>
</evidence>
<dbReference type="Proteomes" id="UP001185984">
    <property type="component" value="Unassembled WGS sequence"/>
</dbReference>
<keyword evidence="2" id="KW-1185">Reference proteome</keyword>
<organism evidence="1 2">
    <name type="scientific">Sphingobium naphthae</name>
    <dbReference type="NCBI Taxonomy" id="1886786"/>
    <lineage>
        <taxon>Bacteria</taxon>
        <taxon>Pseudomonadati</taxon>
        <taxon>Pseudomonadota</taxon>
        <taxon>Alphaproteobacteria</taxon>
        <taxon>Sphingomonadales</taxon>
        <taxon>Sphingomonadaceae</taxon>
        <taxon>Sphingobium</taxon>
    </lineage>
</organism>
<name>A0ABU3ZXB3_9SPHN</name>
<reference evidence="2" key="1">
    <citation type="journal article" date="2022" name="J Environ Chem Eng">
        <title>Biodegradation of petroleum oil using a constructed nonpathogenic and heavy metal-tolerant bacterial consortium isolated from marine sponges.</title>
        <authorList>
            <person name="Dechsakulwatana C."/>
            <person name="Rungsihiranrut A."/>
            <person name="Muangchinda C."/>
            <person name="Ningthoujam R."/>
            <person name="Klankeo P."/>
            <person name="Pinyakong O."/>
        </authorList>
    </citation>
    <scope>NUCLEOTIDE SEQUENCE [LARGE SCALE GENOMIC DNA]</scope>
    <source>
        <strain evidence="2">MO2-4</strain>
    </source>
</reference>
<accession>A0ABU3ZXB3</accession>
<dbReference type="InterPro" id="IPR021341">
    <property type="entry name" value="DUF2958"/>
</dbReference>
<gene>
    <name evidence="1" type="ORF">O0R41_11210</name>
</gene>
<proteinExistence type="predicted"/>
<comment type="caution">
    <text evidence="1">The sequence shown here is derived from an EMBL/GenBank/DDBJ whole genome shotgun (WGS) entry which is preliminary data.</text>
</comment>
<protein>
    <submittedName>
        <fullName evidence="1">DUF2958 domain-containing protein</fullName>
    </submittedName>
</protein>
<dbReference type="EMBL" id="JAPTHD010000004">
    <property type="protein sequence ID" value="MDV5824166.1"/>
    <property type="molecule type" value="Genomic_DNA"/>
</dbReference>
<sequence length="134" mass="14910">MILLTTIQREQLLANGRQSDVDHVPVVKFFNPLGGGVWLATELDSEGDILFGLADLGFPELGSWSLGEMQAVRLPFDMRIERDLHFTGDFPISVWADMARRAGGIREAERILYSGARAASTPTRKPTDTQSRKH</sequence>
<dbReference type="Pfam" id="PF11171">
    <property type="entry name" value="DUF2958"/>
    <property type="match status" value="1"/>
</dbReference>